<proteinExistence type="predicted"/>
<dbReference type="SUPFAM" id="SSF54637">
    <property type="entry name" value="Thioesterase/thiol ester dehydrase-isomerase"/>
    <property type="match status" value="1"/>
</dbReference>
<comment type="caution">
    <text evidence="2">The sequence shown here is derived from an EMBL/GenBank/DDBJ whole genome shotgun (WGS) entry which is preliminary data.</text>
</comment>
<evidence type="ECO:0000313" key="3">
    <source>
        <dbReference type="Proteomes" id="UP000280099"/>
    </source>
</evidence>
<dbReference type="Gene3D" id="3.10.129.10">
    <property type="entry name" value="Hotdog Thioesterase"/>
    <property type="match status" value="1"/>
</dbReference>
<dbReference type="OrthoDB" id="9787658at2"/>
<evidence type="ECO:0000259" key="1">
    <source>
        <dbReference type="Pfam" id="PF22818"/>
    </source>
</evidence>
<sequence length="216" mass="25179">MENKFLNSIQLSLNNHNLISDCYIAYHPQKADLVVWAELSADGINLFREKGRNAVIEQSKTYLLKQEGNLTIPELWYFIDKLPRDHQSHVDLVAFEETCTTEIVDPIWIKKEYQDEQLVLKGKVPIDLTFFKGHFAGFPLVPGVIELQWVNDQITECLGVQKTILRVDNLKFQKFLRPNDDIELHLTWQPENNRVIFQLKTDNEMCSSGRILFCDE</sequence>
<name>A0A420XGJ5_9PAST</name>
<protein>
    <submittedName>
        <fullName evidence="2">3-hydroxymyristoyl/3-hydroxydecanoyl-(Acyl carrier protein) dehydratase</fullName>
    </submittedName>
</protein>
<accession>A0A420XGJ5</accession>
<dbReference type="RefSeq" id="WP_121122932.1">
    <property type="nucleotide sequence ID" value="NZ_CP016604.1"/>
</dbReference>
<feature type="domain" description="ApeI dehydratase-like" evidence="1">
    <location>
        <begin position="114"/>
        <end position="210"/>
    </location>
</feature>
<reference evidence="2 3" key="1">
    <citation type="submission" date="2018-10" db="EMBL/GenBank/DDBJ databases">
        <title>Genomic Encyclopedia of Type Strains, Phase IV (KMG-IV): sequencing the most valuable type-strain genomes for metagenomic binning, comparative biology and taxonomic classification.</title>
        <authorList>
            <person name="Goeker M."/>
        </authorList>
    </citation>
    <scope>NUCLEOTIDE SEQUENCE [LARGE SCALE GENOMIC DNA]</scope>
    <source>
        <strain evidence="2 3">DSM 23800</strain>
    </source>
</reference>
<dbReference type="Proteomes" id="UP000280099">
    <property type="component" value="Unassembled WGS sequence"/>
</dbReference>
<dbReference type="InterPro" id="IPR029069">
    <property type="entry name" value="HotDog_dom_sf"/>
</dbReference>
<gene>
    <name evidence="2" type="ORF">DES31_1140</name>
</gene>
<dbReference type="AlphaFoldDB" id="A0A420XGJ5"/>
<dbReference type="InterPro" id="IPR054545">
    <property type="entry name" value="ApeI-like"/>
</dbReference>
<keyword evidence="3" id="KW-1185">Reference proteome</keyword>
<organism evidence="2 3">
    <name type="scientific">Otariodibacter oris</name>
    <dbReference type="NCBI Taxonomy" id="1032623"/>
    <lineage>
        <taxon>Bacteria</taxon>
        <taxon>Pseudomonadati</taxon>
        <taxon>Pseudomonadota</taxon>
        <taxon>Gammaproteobacteria</taxon>
        <taxon>Pasteurellales</taxon>
        <taxon>Pasteurellaceae</taxon>
        <taxon>Otariodibacter</taxon>
    </lineage>
</organism>
<evidence type="ECO:0000313" key="2">
    <source>
        <dbReference type="EMBL" id="RKR71791.1"/>
    </source>
</evidence>
<dbReference type="Pfam" id="PF22818">
    <property type="entry name" value="ApeI-like"/>
    <property type="match status" value="1"/>
</dbReference>
<dbReference type="EMBL" id="RBJC01000006">
    <property type="protein sequence ID" value="RKR71791.1"/>
    <property type="molecule type" value="Genomic_DNA"/>
</dbReference>